<evidence type="ECO:0008006" key="3">
    <source>
        <dbReference type="Google" id="ProtNLM"/>
    </source>
</evidence>
<gene>
    <name evidence="2" type="ORF">S12H4_07087</name>
</gene>
<dbReference type="GO" id="GO:0045547">
    <property type="term" value="F:ditrans,polycis-polyprenyl diphosphate synthase [(2E,6E)-farnesyl diphosphate specific] activity"/>
    <property type="evidence" value="ECO:0007669"/>
    <property type="project" value="TreeGrafter"/>
</dbReference>
<evidence type="ECO:0000313" key="2">
    <source>
        <dbReference type="EMBL" id="GAI72082.1"/>
    </source>
</evidence>
<comment type="caution">
    <text evidence="2">The sequence shown here is derived from an EMBL/GenBank/DDBJ whole genome shotgun (WGS) entry which is preliminary data.</text>
</comment>
<organism evidence="2">
    <name type="scientific">marine sediment metagenome</name>
    <dbReference type="NCBI Taxonomy" id="412755"/>
    <lineage>
        <taxon>unclassified sequences</taxon>
        <taxon>metagenomes</taxon>
        <taxon>ecological metagenomes</taxon>
    </lineage>
</organism>
<reference evidence="2" key="1">
    <citation type="journal article" date="2014" name="Front. Microbiol.">
        <title>High frequency of phylogenetically diverse reductive dehalogenase-homologous genes in deep subseafloor sedimentary metagenomes.</title>
        <authorList>
            <person name="Kawai M."/>
            <person name="Futagami T."/>
            <person name="Toyoda A."/>
            <person name="Takaki Y."/>
            <person name="Nishi S."/>
            <person name="Hori S."/>
            <person name="Arai W."/>
            <person name="Tsubouchi T."/>
            <person name="Morono Y."/>
            <person name="Uchiyama I."/>
            <person name="Ito T."/>
            <person name="Fujiyama A."/>
            <person name="Inagaki F."/>
            <person name="Takami H."/>
        </authorList>
    </citation>
    <scope>NUCLEOTIDE SEQUENCE</scope>
    <source>
        <strain evidence="2">Expedition CK06-06</strain>
    </source>
</reference>
<dbReference type="AlphaFoldDB" id="X1QU48"/>
<dbReference type="PANTHER" id="PTHR10291:SF0">
    <property type="entry name" value="DEHYDRODOLICHYL DIPHOSPHATE SYNTHASE 2"/>
    <property type="match status" value="1"/>
</dbReference>
<dbReference type="SUPFAM" id="SSF64005">
    <property type="entry name" value="Undecaprenyl diphosphate synthase"/>
    <property type="match status" value="1"/>
</dbReference>
<evidence type="ECO:0000256" key="1">
    <source>
        <dbReference type="ARBA" id="ARBA00022679"/>
    </source>
</evidence>
<accession>X1QU48</accession>
<dbReference type="GO" id="GO:0016094">
    <property type="term" value="P:polyprenol biosynthetic process"/>
    <property type="evidence" value="ECO:0007669"/>
    <property type="project" value="TreeGrafter"/>
</dbReference>
<name>X1QU48_9ZZZZ</name>
<dbReference type="EMBL" id="BARW01002571">
    <property type="protein sequence ID" value="GAI72082.1"/>
    <property type="molecule type" value="Genomic_DNA"/>
</dbReference>
<keyword evidence="1" id="KW-0808">Transferase</keyword>
<proteinExistence type="predicted"/>
<dbReference type="InterPro" id="IPR001441">
    <property type="entry name" value="UPP_synth-like"/>
</dbReference>
<sequence>MKFPNHVAMVMDGNRRWAQLRGLPALAGHRAGVKSMRSTVEYLGNHGLKYLTVFGFSTENWGRDPDEVQGLFSLFTEVLNKETLELKGWSG</sequence>
<dbReference type="Gene3D" id="3.40.1180.10">
    <property type="entry name" value="Decaprenyl diphosphate synthase-like"/>
    <property type="match status" value="1"/>
</dbReference>
<dbReference type="Pfam" id="PF01255">
    <property type="entry name" value="Prenyltransf"/>
    <property type="match status" value="1"/>
</dbReference>
<dbReference type="InterPro" id="IPR036424">
    <property type="entry name" value="UPP_synth-like_sf"/>
</dbReference>
<dbReference type="PANTHER" id="PTHR10291">
    <property type="entry name" value="DEHYDRODOLICHYL DIPHOSPHATE SYNTHASE FAMILY MEMBER"/>
    <property type="match status" value="1"/>
</dbReference>
<protein>
    <recommendedName>
        <fullName evidence="3">Di-trans,poly-cis-decaprenylcistransferase</fullName>
    </recommendedName>
</protein>